<feature type="binding site" evidence="3">
    <location>
        <begin position="266"/>
        <end position="267"/>
    </location>
    <ligand>
        <name>phosphoenolpyruvate</name>
        <dbReference type="ChEBI" id="CHEBI:58702"/>
    </ligand>
</feature>
<feature type="binding site" evidence="3">
    <location>
        <position position="394"/>
    </location>
    <ligand>
        <name>Mn(2+)</name>
        <dbReference type="ChEBI" id="CHEBI:29035"/>
    </ligand>
</feature>
<dbReference type="InterPro" id="IPR013785">
    <property type="entry name" value="Aldolase_TIM"/>
</dbReference>
<dbReference type="GO" id="GO:0009073">
    <property type="term" value="P:aromatic amino acid family biosynthetic process"/>
    <property type="evidence" value="ECO:0007669"/>
    <property type="project" value="UniProtKB-KW"/>
</dbReference>
<proteinExistence type="inferred from homology"/>
<sequence length="443" mass="48654">MSISETNALETWRNLPALQQPDYADLDQLRQIIEVLRQRPGLVFATEIERLTKEIARAGSGDSFVLMGGDCAETFASTTEAQIRLKIQTMLQMGVVLSYGAALPVVKIGRIAGQYAKPRTNALETREGVSLPAYRGDAVNGIGFSASEREADPARLLEMYQHCSATLNLMRAFTKGGFADLNLVHTWNEGFTSNPAYARYESLAADIQRALRFMVASGAEIDGLKDVDFYASHEALLLEYESAMVRKDPLSGQLYNTSGHFLWIGERTRIPEGAHVELLSKVRNPIGVKLGPTGTAEDVLQLASKLNPANEPGKFTVITRMGADKIADVLPPVLERVKAEGIAVTWLTDPMHGNTIHTSSGIKTRHFDTVMREVEGFFVAHRQVGTVAGGLHIELTGDDVTEVLGGAFDLNELDLEERYESLVDPRLNHQQSLEMAFKVAELL</sequence>
<gene>
    <name evidence="5" type="ORF">HMPREF0044_1386</name>
</gene>
<dbReference type="PANTHER" id="PTHR21337">
    <property type="entry name" value="PHOSPHO-2-DEHYDRO-3-DEOXYHEPTONATE ALDOLASE 1, 2"/>
    <property type="match status" value="1"/>
</dbReference>
<accession>C0W1U6</accession>
<dbReference type="Pfam" id="PF01474">
    <property type="entry name" value="DAHP_synth_2"/>
    <property type="match status" value="1"/>
</dbReference>
<keyword evidence="2 4" id="KW-0808">Transferase</keyword>
<dbReference type="STRING" id="525245.HMPREF0044_1386"/>
<evidence type="ECO:0000313" key="6">
    <source>
        <dbReference type="Proteomes" id="UP000010301"/>
    </source>
</evidence>
<dbReference type="PANTHER" id="PTHR21337:SF0">
    <property type="entry name" value="PHOSPHO-2-DEHYDRO-3-DEOXYHEPTONATE ALDOLASE"/>
    <property type="match status" value="1"/>
</dbReference>
<evidence type="ECO:0000313" key="5">
    <source>
        <dbReference type="EMBL" id="EEH63462.1"/>
    </source>
</evidence>
<evidence type="ECO:0000256" key="4">
    <source>
        <dbReference type="RuleBase" id="RU363071"/>
    </source>
</evidence>
<dbReference type="SUPFAM" id="SSF51569">
    <property type="entry name" value="Aldolase"/>
    <property type="match status" value="1"/>
</dbReference>
<comment type="similarity">
    <text evidence="1 4">Belongs to the class-II DAHP synthase family.</text>
</comment>
<dbReference type="GO" id="GO:0003849">
    <property type="term" value="F:3-deoxy-7-phosphoheptulonate synthase activity"/>
    <property type="evidence" value="ECO:0007669"/>
    <property type="project" value="UniProtKB-EC"/>
</dbReference>
<dbReference type="InterPro" id="IPR002480">
    <property type="entry name" value="DAHP_synth_2"/>
</dbReference>
<dbReference type="AlphaFoldDB" id="C0W1U6"/>
<keyword evidence="3" id="KW-0170">Cobalt</keyword>
<dbReference type="Proteomes" id="UP000010301">
    <property type="component" value="Unassembled WGS sequence"/>
</dbReference>
<dbReference type="Gene3D" id="3.20.20.70">
    <property type="entry name" value="Aldolase class I"/>
    <property type="match status" value="1"/>
</dbReference>
<evidence type="ECO:0000256" key="1">
    <source>
        <dbReference type="ARBA" id="ARBA00008911"/>
    </source>
</evidence>
<name>C0W1U6_9ACTO</name>
<comment type="cofactor">
    <cofactor evidence="3">
        <name>Mn(2+)</name>
        <dbReference type="ChEBI" id="CHEBI:29035"/>
    </cofactor>
    <cofactor evidence="3">
        <name>Co(2+)</name>
        <dbReference type="ChEBI" id="CHEBI:48828"/>
    </cofactor>
    <cofactor evidence="3">
        <name>Cd(2+)</name>
        <dbReference type="ChEBI" id="CHEBI:48775"/>
    </cofactor>
    <text evidence="3">Binds 1 divalent cation per subunit. The enzyme is active with manganese, cobalt or cadmium ions.</text>
</comment>
<dbReference type="GO" id="GO:0009423">
    <property type="term" value="P:chorismate biosynthetic process"/>
    <property type="evidence" value="ECO:0007669"/>
    <property type="project" value="UniProtKB-UniPathway"/>
</dbReference>
<keyword evidence="6" id="KW-1185">Reference proteome</keyword>
<dbReference type="EC" id="2.5.1.54" evidence="4"/>
<comment type="catalytic activity">
    <reaction evidence="4">
        <text>D-erythrose 4-phosphate + phosphoenolpyruvate + H2O = 7-phospho-2-dehydro-3-deoxy-D-arabino-heptonate + phosphate</text>
        <dbReference type="Rhea" id="RHEA:14717"/>
        <dbReference type="ChEBI" id="CHEBI:15377"/>
        <dbReference type="ChEBI" id="CHEBI:16897"/>
        <dbReference type="ChEBI" id="CHEBI:43474"/>
        <dbReference type="ChEBI" id="CHEBI:58394"/>
        <dbReference type="ChEBI" id="CHEBI:58702"/>
        <dbReference type="EC" id="2.5.1.54"/>
    </reaction>
</comment>
<dbReference type="UniPathway" id="UPA00053">
    <property type="reaction ID" value="UER00084"/>
</dbReference>
<feature type="binding site" evidence="3">
    <location>
        <position position="289"/>
    </location>
    <ligand>
        <name>phosphoenolpyruvate</name>
        <dbReference type="ChEBI" id="CHEBI:58702"/>
    </ligand>
</feature>
<feature type="binding site" evidence="3">
    <location>
        <position position="424"/>
    </location>
    <ligand>
        <name>Mn(2+)</name>
        <dbReference type="ChEBI" id="CHEBI:29035"/>
    </ligand>
</feature>
<dbReference type="GO" id="GO:0008652">
    <property type="term" value="P:amino acid biosynthetic process"/>
    <property type="evidence" value="ECO:0007669"/>
    <property type="project" value="UniProtKB-KW"/>
</dbReference>
<dbReference type="RefSeq" id="WP_006546244.1">
    <property type="nucleotide sequence ID" value="NZ_DS999540.1"/>
</dbReference>
<keyword evidence="4" id="KW-0028">Amino-acid biosynthesis</keyword>
<comment type="caution">
    <text evidence="5">The sequence shown here is derived from an EMBL/GenBank/DDBJ whole genome shotgun (WGS) entry which is preliminary data.</text>
</comment>
<protein>
    <recommendedName>
        <fullName evidence="4">Phospho-2-dehydro-3-deoxyheptonate aldolase</fullName>
        <ecNumber evidence="4">2.5.1.54</ecNumber>
    </recommendedName>
</protein>
<keyword evidence="3" id="KW-0104">Cadmium</keyword>
<dbReference type="OrthoDB" id="9766852at2"/>
<feature type="binding site" evidence="3">
    <location>
        <position position="320"/>
    </location>
    <ligand>
        <name>phosphoenolpyruvate</name>
        <dbReference type="ChEBI" id="CHEBI:58702"/>
    </ligand>
</feature>
<feature type="binding site" evidence="3">
    <location>
        <position position="110"/>
    </location>
    <ligand>
        <name>phosphoenolpyruvate</name>
        <dbReference type="ChEBI" id="CHEBI:58702"/>
    </ligand>
</feature>
<reference evidence="5 6" key="1">
    <citation type="submission" date="2009-01" db="EMBL/GenBank/DDBJ databases">
        <authorList>
            <person name="Qin X."/>
            <person name="Bachman B."/>
            <person name="Battles P."/>
            <person name="Bell A."/>
            <person name="Bess C."/>
            <person name="Bickham C."/>
            <person name="Chaboub L."/>
            <person name="Chen D."/>
            <person name="Coyle M."/>
            <person name="Deiros D.R."/>
            <person name="Dinh H."/>
            <person name="Forbes L."/>
            <person name="Fowler G."/>
            <person name="Francisco L."/>
            <person name="Fu Q."/>
            <person name="Gubbala S."/>
            <person name="Hale W."/>
            <person name="Han Y."/>
            <person name="Hemphill L."/>
            <person name="Highlander S.K."/>
            <person name="Hirani K."/>
            <person name="Hogues M."/>
            <person name="Jackson L."/>
            <person name="Jakkamsetti A."/>
            <person name="Javaid M."/>
            <person name="Jiang H."/>
            <person name="Korchina V."/>
            <person name="Kovar C."/>
            <person name="Lara F."/>
            <person name="Lee S."/>
            <person name="Mata R."/>
            <person name="Mathew T."/>
            <person name="Moen C."/>
            <person name="Morales K."/>
            <person name="Munidasa M."/>
            <person name="Nazareth L."/>
            <person name="Ngo R."/>
            <person name="Nguyen L."/>
            <person name="Okwuonu G."/>
            <person name="Ongeri F."/>
            <person name="Patil S."/>
            <person name="Petrosino J."/>
            <person name="Pham C."/>
            <person name="Pham P."/>
            <person name="Pu L.-L."/>
            <person name="Puazo M."/>
            <person name="Raj R."/>
            <person name="Reid J."/>
            <person name="Rouhana J."/>
            <person name="Saada N."/>
            <person name="Shang Y."/>
            <person name="Simmons D."/>
            <person name="Thornton R."/>
            <person name="Warren J."/>
            <person name="Weissenberger G."/>
            <person name="Zhang J."/>
            <person name="Zhang L."/>
            <person name="Zhou C."/>
            <person name="Zhu D."/>
            <person name="Muzny D."/>
            <person name="Worley K."/>
            <person name="Gibbs R."/>
        </authorList>
    </citation>
    <scope>NUCLEOTIDE SEQUENCE [LARGE SCALE GENOMIC DNA]</scope>
    <source>
        <strain evidence="5 6">DSM 15436</strain>
    </source>
</reference>
<dbReference type="EMBL" id="ACFG01000034">
    <property type="protein sequence ID" value="EEH63462.1"/>
    <property type="molecule type" value="Genomic_DNA"/>
</dbReference>
<evidence type="ECO:0000256" key="2">
    <source>
        <dbReference type="ARBA" id="ARBA00022679"/>
    </source>
</evidence>
<feature type="binding site" evidence="3">
    <location>
        <position position="352"/>
    </location>
    <ligand>
        <name>Mn(2+)</name>
        <dbReference type="ChEBI" id="CHEBI:29035"/>
    </ligand>
</feature>
<keyword evidence="4" id="KW-0057">Aromatic amino acid biosynthesis</keyword>
<dbReference type="eggNOG" id="COG3200">
    <property type="taxonomic scope" value="Bacteria"/>
</dbReference>
<comment type="pathway">
    <text evidence="4">Metabolic intermediate biosynthesis; chorismate biosynthesis; chorismate from D-erythrose 4-phosphate and phosphoenolpyruvate: step 1/7.</text>
</comment>
<evidence type="ECO:0000256" key="3">
    <source>
        <dbReference type="PIRSR" id="PIRSR602480-1"/>
    </source>
</evidence>
<organism evidence="5 6">
    <name type="scientific">Gleimia coleocanis DSM 15436</name>
    <dbReference type="NCBI Taxonomy" id="525245"/>
    <lineage>
        <taxon>Bacteria</taxon>
        <taxon>Bacillati</taxon>
        <taxon>Actinomycetota</taxon>
        <taxon>Actinomycetes</taxon>
        <taxon>Actinomycetales</taxon>
        <taxon>Actinomycetaceae</taxon>
        <taxon>Gleimia</taxon>
    </lineage>
</organism>
<feature type="binding site" evidence="3">
    <location>
        <position position="71"/>
    </location>
    <ligand>
        <name>Mn(2+)</name>
        <dbReference type="ChEBI" id="CHEBI:29035"/>
    </ligand>
</feature>
<dbReference type="HOGENOM" id="CLU_026885_0_1_11"/>
<keyword evidence="3" id="KW-0464">Manganese</keyword>